<dbReference type="RefSeq" id="WP_304420397.1">
    <property type="nucleotide sequence ID" value="NZ_JANCMU010000002.1"/>
</dbReference>
<protein>
    <submittedName>
        <fullName evidence="3">Outer membrane lipoprotein carrier protein LolA</fullName>
    </submittedName>
</protein>
<dbReference type="CDD" id="cd16325">
    <property type="entry name" value="LolA"/>
    <property type="match status" value="1"/>
</dbReference>
<accession>A0A9X4N2S5</accession>
<gene>
    <name evidence="3" type="ORF">NMK71_05435</name>
</gene>
<dbReference type="InterPro" id="IPR004564">
    <property type="entry name" value="OM_lipoprot_carrier_LolA-like"/>
</dbReference>
<keyword evidence="1 2" id="KW-0732">Signal</keyword>
<evidence type="ECO:0000313" key="3">
    <source>
        <dbReference type="EMBL" id="MDG4945849.1"/>
    </source>
</evidence>
<name>A0A9X4N2S5_9FLAO</name>
<dbReference type="InterPro" id="IPR029046">
    <property type="entry name" value="LolA/LolB/LppX"/>
</dbReference>
<dbReference type="SUPFAM" id="SSF89392">
    <property type="entry name" value="Prokaryotic lipoproteins and lipoprotein localization factors"/>
    <property type="match status" value="1"/>
</dbReference>
<keyword evidence="4" id="KW-1185">Reference proteome</keyword>
<sequence>MKKLIYTLFAVLLITPIFAQNSSEAKSLLDKVSANYQTKSSMYLKFSSVLENTQAKTKDSYNGEVYIKGNQYNLTVPKMDIKQIYDGKKLYTIATDQQEVTVTSPEANSDELFTPTRVLEMYKKGYTLSMDQTKKVNGRNVTFVKLVPTNKASIKHILVGIDKSNNELVQLVETNTNNTTTTITVEKQLNDIIVPKSLLSFNKAFYKDFYISEI</sequence>
<organism evidence="3 4">
    <name type="scientific">Profundicola chukchiensis</name>
    <dbReference type="NCBI Taxonomy" id="2961959"/>
    <lineage>
        <taxon>Bacteria</taxon>
        <taxon>Pseudomonadati</taxon>
        <taxon>Bacteroidota</taxon>
        <taxon>Flavobacteriia</taxon>
        <taxon>Flavobacteriales</taxon>
        <taxon>Weeksellaceae</taxon>
        <taxon>Profundicola</taxon>
    </lineage>
</organism>
<reference evidence="3" key="1">
    <citation type="submission" date="2022-07" db="EMBL/GenBank/DDBJ databases">
        <title>Description and genome-wide analysis of Profundicola chukchiensis gen. nov., sp. nov., marine bacteria isolated from bottom sediments of the Chukchi Sea.</title>
        <authorList>
            <person name="Romanenko L."/>
            <person name="Otstavnykh N."/>
            <person name="Kurilenko V."/>
            <person name="Eremeev V."/>
            <person name="Velansky P."/>
            <person name="Mikhailov V."/>
            <person name="Isaeva M."/>
        </authorList>
    </citation>
    <scope>NUCLEOTIDE SEQUENCE</scope>
    <source>
        <strain evidence="3">KMM 9713</strain>
    </source>
</reference>
<comment type="caution">
    <text evidence="3">The sequence shown here is derived from an EMBL/GenBank/DDBJ whole genome shotgun (WGS) entry which is preliminary data.</text>
</comment>
<dbReference type="Proteomes" id="UP001152599">
    <property type="component" value="Unassembled WGS sequence"/>
</dbReference>
<evidence type="ECO:0000256" key="2">
    <source>
        <dbReference type="SAM" id="SignalP"/>
    </source>
</evidence>
<dbReference type="AlphaFoldDB" id="A0A9X4N2S5"/>
<proteinExistence type="predicted"/>
<feature type="chain" id="PRO_5040777123" evidence="2">
    <location>
        <begin position="20"/>
        <end position="214"/>
    </location>
</feature>
<evidence type="ECO:0000313" key="4">
    <source>
        <dbReference type="Proteomes" id="UP001152599"/>
    </source>
</evidence>
<dbReference type="Gene3D" id="2.50.20.10">
    <property type="entry name" value="Lipoprotein localisation LolA/LolB/LppX"/>
    <property type="match status" value="1"/>
</dbReference>
<keyword evidence="3" id="KW-0449">Lipoprotein</keyword>
<dbReference type="EMBL" id="JANCMU010000002">
    <property type="protein sequence ID" value="MDG4945849.1"/>
    <property type="molecule type" value="Genomic_DNA"/>
</dbReference>
<evidence type="ECO:0000256" key="1">
    <source>
        <dbReference type="ARBA" id="ARBA00022729"/>
    </source>
</evidence>
<dbReference type="Pfam" id="PF16584">
    <property type="entry name" value="LolA_2"/>
    <property type="match status" value="1"/>
</dbReference>
<feature type="signal peptide" evidence="2">
    <location>
        <begin position="1"/>
        <end position="19"/>
    </location>
</feature>